<evidence type="ECO:0000313" key="8">
    <source>
        <dbReference type="EMBL" id="OIZ96431.1"/>
    </source>
</evidence>
<dbReference type="STRING" id="1225476.A1D18_00255"/>
<feature type="transmembrane region" description="Helical" evidence="5">
    <location>
        <begin position="16"/>
        <end position="35"/>
    </location>
</feature>
<protein>
    <recommendedName>
        <fullName evidence="4">LPS-assembly protein LptD</fullName>
    </recommendedName>
</protein>
<gene>
    <name evidence="4" type="primary">lptD</name>
    <name evidence="8" type="ORF">A1D18_00255</name>
</gene>
<evidence type="ECO:0000259" key="7">
    <source>
        <dbReference type="Pfam" id="PF04453"/>
    </source>
</evidence>
<feature type="domain" description="LptD C-terminal" evidence="7">
    <location>
        <begin position="357"/>
        <end position="763"/>
    </location>
</feature>
<comment type="similarity">
    <text evidence="4">Belongs to the LptD family.</text>
</comment>
<dbReference type="InterPro" id="IPR007543">
    <property type="entry name" value="LptD_C"/>
</dbReference>
<dbReference type="Pfam" id="PF04453">
    <property type="entry name" value="LptD"/>
    <property type="match status" value="1"/>
</dbReference>
<dbReference type="GO" id="GO:1990351">
    <property type="term" value="C:transporter complex"/>
    <property type="evidence" value="ECO:0007669"/>
    <property type="project" value="TreeGrafter"/>
</dbReference>
<reference evidence="8 9" key="1">
    <citation type="submission" date="2016-03" db="EMBL/GenBank/DDBJ databases">
        <title>Comparative genomics of Rickettsiella.</title>
        <authorList>
            <person name="Chandler C."/>
            <person name="Wang Y."/>
        </authorList>
    </citation>
    <scope>NUCLEOTIDE SEQUENCE [LARGE SCALE GENOMIC DNA]</scope>
    <source>
        <strain evidence="8 9">RCFS May 2013</strain>
    </source>
</reference>
<dbReference type="Proteomes" id="UP000183924">
    <property type="component" value="Unassembled WGS sequence"/>
</dbReference>
<dbReference type="OrthoDB" id="9760225at2"/>
<dbReference type="AlphaFoldDB" id="A0A1J8PGD3"/>
<name>A0A1J8PGD3_9COXI</name>
<accession>A0A1J8PGD3</accession>
<dbReference type="EMBL" id="LUKY01000023">
    <property type="protein sequence ID" value="OIZ96431.1"/>
    <property type="molecule type" value="Genomic_DNA"/>
</dbReference>
<evidence type="ECO:0000313" key="9">
    <source>
        <dbReference type="Proteomes" id="UP000183924"/>
    </source>
</evidence>
<sequence length="856" mass="97823">MIHRKKRSSIPQKKDFVIIQWLIYFTFLCFVSPGLTTELTMGQQLGWVPSQLGICKGHYLDPLQAYSQTSLSKLNQAFTHIDAAQSHFSFEGTSTLSGNVVITQPGRILYADQVYFYRDPKTGKITNMDLLGGIKLEEPNLLIKAKKAHLNLNNQSGYLTDIIYRILLRNSTILMGTNKGMPINAWGSASAVEQTYPGLMILHNSTYSTCSPIHPTWKLSAKKIILNRDDGRGKAYNTWLDFRGTPILYSPYLAFPIDDRRESGFLFPNFGTSSQSGISIGFPYYWNMASNYDFLFTPTILSKRGVQLGGQFRYLSHDSQGTIIANYLPYDRAAARLADQIPLLYPNTNPLIYPSTTRKSFTWQEQRLWAPRWTSIVNFNWVGDDYYLEDFNQPPTIAINQLAQQAQLNYTGDIWNFTTSINRYQTLHPLNQAPVNNPYNSLPEIDLNSTTQNFHGFKVQINNQLSYFQRLNNPGELVKPPQALRLNIFPSISYPIRSKEAYLIPRVQLSLTHYNIINQVNGYQHEIQRTTPLFSVDSGLYFDRKTHWGEHSFLQTLEPRLFYLNVPYRDQNSIPIFDSALIPFSYDSLFMTNRFSGFDRIGDANQISFALTTRLLDQFTGEEKLRASIGEIYYFKDRRVFLCNPLERQLSIPGTLCANPFTIPGATSPTEKFSPIAGQLNYNINPQWSTTANIAWDPTSHDIINAAANIQYHPHPNQLFNINYGRIRFGDLFVTTPPTPPNSHQNDFNRLGFSFATPLKHQWSTVGGWNYNFSHNYSQSFFYGLQYDSCCWAFRIVAGRTFFALNQNSSPIFNNVVYFQFQLKGLSTVGISDITNFLTNNIPGYTDNFQSGATHF</sequence>
<evidence type="ECO:0000256" key="2">
    <source>
        <dbReference type="ARBA" id="ARBA00023136"/>
    </source>
</evidence>
<comment type="caution">
    <text evidence="4">Lacks conserved residue(s) required for the propagation of feature annotation.</text>
</comment>
<dbReference type="InterPro" id="IPR005653">
    <property type="entry name" value="OstA-like_N"/>
</dbReference>
<keyword evidence="5" id="KW-1133">Transmembrane helix</keyword>
<dbReference type="InterPro" id="IPR020889">
    <property type="entry name" value="LipoPS_assembly_LptD"/>
</dbReference>
<keyword evidence="5" id="KW-0812">Transmembrane</keyword>
<dbReference type="Pfam" id="PF03968">
    <property type="entry name" value="LptD_N"/>
    <property type="match status" value="1"/>
</dbReference>
<feature type="domain" description="Organic solvent tolerance-like N-terminal" evidence="6">
    <location>
        <begin position="81"/>
        <end position="160"/>
    </location>
</feature>
<proteinExistence type="inferred from homology"/>
<dbReference type="PANTHER" id="PTHR30189:SF1">
    <property type="entry name" value="LPS-ASSEMBLY PROTEIN LPTD"/>
    <property type="match status" value="1"/>
</dbReference>
<keyword evidence="3 4" id="KW-0998">Cell outer membrane</keyword>
<dbReference type="PANTHER" id="PTHR30189">
    <property type="entry name" value="LPS-ASSEMBLY PROTEIN"/>
    <property type="match status" value="1"/>
</dbReference>
<evidence type="ECO:0000256" key="5">
    <source>
        <dbReference type="SAM" id="Phobius"/>
    </source>
</evidence>
<evidence type="ECO:0000256" key="4">
    <source>
        <dbReference type="HAMAP-Rule" id="MF_01411"/>
    </source>
</evidence>
<organism evidence="8 9">
    <name type="scientific">Candidatus Rickettsiella isopodorum</name>
    <dbReference type="NCBI Taxonomy" id="1225476"/>
    <lineage>
        <taxon>Bacteria</taxon>
        <taxon>Pseudomonadati</taxon>
        <taxon>Pseudomonadota</taxon>
        <taxon>Gammaproteobacteria</taxon>
        <taxon>Legionellales</taxon>
        <taxon>Coxiellaceae</taxon>
        <taxon>Rickettsiella</taxon>
    </lineage>
</organism>
<dbReference type="GO" id="GO:0009279">
    <property type="term" value="C:cell outer membrane"/>
    <property type="evidence" value="ECO:0007669"/>
    <property type="project" value="UniProtKB-SubCell"/>
</dbReference>
<evidence type="ECO:0000259" key="6">
    <source>
        <dbReference type="Pfam" id="PF03968"/>
    </source>
</evidence>
<comment type="caution">
    <text evidence="8">The sequence shown here is derived from an EMBL/GenBank/DDBJ whole genome shotgun (WGS) entry which is preliminary data.</text>
</comment>
<dbReference type="GO" id="GO:0043165">
    <property type="term" value="P:Gram-negative-bacterium-type cell outer membrane assembly"/>
    <property type="evidence" value="ECO:0007669"/>
    <property type="project" value="UniProtKB-UniRule"/>
</dbReference>
<dbReference type="GO" id="GO:0015920">
    <property type="term" value="P:lipopolysaccharide transport"/>
    <property type="evidence" value="ECO:0007669"/>
    <property type="project" value="InterPro"/>
</dbReference>
<keyword evidence="1 4" id="KW-0732">Signal</keyword>
<keyword evidence="2 4" id="KW-0472">Membrane</keyword>
<comment type="function">
    <text evidence="4">Together with LptE, is involved in the assembly of lipopolysaccharide (LPS) at the surface of the outer membrane.</text>
</comment>
<keyword evidence="9" id="KW-1185">Reference proteome</keyword>
<dbReference type="HAMAP" id="MF_01411">
    <property type="entry name" value="LPS_assembly_LptD"/>
    <property type="match status" value="1"/>
</dbReference>
<evidence type="ECO:0000256" key="1">
    <source>
        <dbReference type="ARBA" id="ARBA00022729"/>
    </source>
</evidence>
<dbReference type="InterPro" id="IPR050218">
    <property type="entry name" value="LptD"/>
</dbReference>
<comment type="subunit">
    <text evidence="4">Component of the lipopolysaccharide transport and assembly complex. Interacts with LptE and LptA.</text>
</comment>
<evidence type="ECO:0000256" key="3">
    <source>
        <dbReference type="ARBA" id="ARBA00023237"/>
    </source>
</evidence>
<comment type="subcellular location">
    <subcellularLocation>
        <location evidence="4">Cell outer membrane</location>
    </subcellularLocation>
</comment>